<organism evidence="1 2">
    <name type="scientific">Orchesella dallaii</name>
    <dbReference type="NCBI Taxonomy" id="48710"/>
    <lineage>
        <taxon>Eukaryota</taxon>
        <taxon>Metazoa</taxon>
        <taxon>Ecdysozoa</taxon>
        <taxon>Arthropoda</taxon>
        <taxon>Hexapoda</taxon>
        <taxon>Collembola</taxon>
        <taxon>Entomobryomorpha</taxon>
        <taxon>Entomobryoidea</taxon>
        <taxon>Orchesellidae</taxon>
        <taxon>Orchesellinae</taxon>
        <taxon>Orchesella</taxon>
    </lineage>
</organism>
<accession>A0ABP1R5H7</accession>
<proteinExistence type="predicted"/>
<comment type="caution">
    <text evidence="1">The sequence shown here is derived from an EMBL/GenBank/DDBJ whole genome shotgun (WGS) entry which is preliminary data.</text>
</comment>
<protein>
    <submittedName>
        <fullName evidence="1">Uncharacterized protein</fullName>
    </submittedName>
</protein>
<name>A0ABP1R5H7_9HEXA</name>
<reference evidence="1 2" key="1">
    <citation type="submission" date="2024-08" db="EMBL/GenBank/DDBJ databases">
        <authorList>
            <person name="Cucini C."/>
            <person name="Frati F."/>
        </authorList>
    </citation>
    <scope>NUCLEOTIDE SEQUENCE [LARGE SCALE GENOMIC DNA]</scope>
</reference>
<dbReference type="EMBL" id="CAXLJM020000064">
    <property type="protein sequence ID" value="CAL8120665.1"/>
    <property type="molecule type" value="Genomic_DNA"/>
</dbReference>
<gene>
    <name evidence="1" type="ORF">ODALV1_LOCUS19047</name>
</gene>
<feature type="non-terminal residue" evidence="1">
    <location>
        <position position="1"/>
    </location>
</feature>
<dbReference type="Proteomes" id="UP001642540">
    <property type="component" value="Unassembled WGS sequence"/>
</dbReference>
<evidence type="ECO:0000313" key="2">
    <source>
        <dbReference type="Proteomes" id="UP001642540"/>
    </source>
</evidence>
<evidence type="ECO:0000313" key="1">
    <source>
        <dbReference type="EMBL" id="CAL8120665.1"/>
    </source>
</evidence>
<keyword evidence="2" id="KW-1185">Reference proteome</keyword>
<sequence>FVIGASMVTVSFRPDRLSLTSIEVCNSHGTCTSIKIYKTAQNLVYAQLDVYPPVSSSSPQPIGVLPSTTVSPDVNSTQLYEHLSLYDQPPCASHGTYPLIESVMAGKFPGEWSFLSELKLPYVYKPIDI</sequence>